<sequence>AICSNASEIASSEKVHVPEDITIAKNGQQMLIATLGKLFDVKRIKISEGAVQMVASTSNASVQELFKSYHNER</sequence>
<evidence type="ECO:0000313" key="1">
    <source>
        <dbReference type="EMBL" id="KAH7125080.1"/>
    </source>
</evidence>
<name>A0A9P9DST0_9HYPO</name>
<gene>
    <name evidence="1" type="ORF">B0J13DRAFT_455205</name>
</gene>
<feature type="non-terminal residue" evidence="1">
    <location>
        <position position="1"/>
    </location>
</feature>
<reference evidence="1" key="1">
    <citation type="journal article" date="2021" name="Nat. Commun.">
        <title>Genetic determinants of endophytism in the Arabidopsis root mycobiome.</title>
        <authorList>
            <person name="Mesny F."/>
            <person name="Miyauchi S."/>
            <person name="Thiergart T."/>
            <person name="Pickel B."/>
            <person name="Atanasova L."/>
            <person name="Karlsson M."/>
            <person name="Huettel B."/>
            <person name="Barry K.W."/>
            <person name="Haridas S."/>
            <person name="Chen C."/>
            <person name="Bauer D."/>
            <person name="Andreopoulos W."/>
            <person name="Pangilinan J."/>
            <person name="LaButti K."/>
            <person name="Riley R."/>
            <person name="Lipzen A."/>
            <person name="Clum A."/>
            <person name="Drula E."/>
            <person name="Henrissat B."/>
            <person name="Kohler A."/>
            <person name="Grigoriev I.V."/>
            <person name="Martin F.M."/>
            <person name="Hacquard S."/>
        </authorList>
    </citation>
    <scope>NUCLEOTIDE SEQUENCE</scope>
    <source>
        <strain evidence="1">MPI-CAGE-AT-0021</strain>
    </source>
</reference>
<dbReference type="OrthoDB" id="5068804at2759"/>
<keyword evidence="2" id="KW-1185">Reference proteome</keyword>
<evidence type="ECO:0000313" key="2">
    <source>
        <dbReference type="Proteomes" id="UP000717696"/>
    </source>
</evidence>
<dbReference type="EMBL" id="JAGMUU010000024">
    <property type="protein sequence ID" value="KAH7125080.1"/>
    <property type="molecule type" value="Genomic_DNA"/>
</dbReference>
<dbReference type="Proteomes" id="UP000717696">
    <property type="component" value="Unassembled WGS sequence"/>
</dbReference>
<protein>
    <submittedName>
        <fullName evidence="1">Uncharacterized protein</fullName>
    </submittedName>
</protein>
<comment type="caution">
    <text evidence="1">The sequence shown here is derived from an EMBL/GenBank/DDBJ whole genome shotgun (WGS) entry which is preliminary data.</text>
</comment>
<dbReference type="AlphaFoldDB" id="A0A9P9DST0"/>
<accession>A0A9P9DST0</accession>
<proteinExistence type="predicted"/>
<organism evidence="1 2">
    <name type="scientific">Dactylonectria estremocensis</name>
    <dbReference type="NCBI Taxonomy" id="1079267"/>
    <lineage>
        <taxon>Eukaryota</taxon>
        <taxon>Fungi</taxon>
        <taxon>Dikarya</taxon>
        <taxon>Ascomycota</taxon>
        <taxon>Pezizomycotina</taxon>
        <taxon>Sordariomycetes</taxon>
        <taxon>Hypocreomycetidae</taxon>
        <taxon>Hypocreales</taxon>
        <taxon>Nectriaceae</taxon>
        <taxon>Dactylonectria</taxon>
    </lineage>
</organism>